<dbReference type="EMBL" id="BLXT01005253">
    <property type="protein sequence ID" value="GFO21460.1"/>
    <property type="molecule type" value="Genomic_DNA"/>
</dbReference>
<evidence type="ECO:0000313" key="1">
    <source>
        <dbReference type="EMBL" id="GFO21460.1"/>
    </source>
</evidence>
<dbReference type="AlphaFoldDB" id="A0AAV4BLP9"/>
<gene>
    <name evidence="1" type="ORF">PoB_004796500</name>
</gene>
<evidence type="ECO:0008006" key="3">
    <source>
        <dbReference type="Google" id="ProtNLM"/>
    </source>
</evidence>
<sequence length="197" mass="21503">MEVVGPRVVMAIVAEKILQTGAELNLHLDPVGIPQTGSVAEIALQALIGLLIGRKFVRYHDTKKRVWVGLDAPLPTQGQYGAHQVSSCQHVAVAPALEVPTKRTHPLEASNPNGLDPPSRFLHIRCAFIRWFGDSDGCSAISSVISEEIYKRISLKPRLQGKRMITMAGKGQTSWASLAYSFVCRVLSLIGSEKFAF</sequence>
<keyword evidence="2" id="KW-1185">Reference proteome</keyword>
<evidence type="ECO:0000313" key="2">
    <source>
        <dbReference type="Proteomes" id="UP000735302"/>
    </source>
</evidence>
<name>A0AAV4BLP9_9GAST</name>
<reference evidence="1 2" key="1">
    <citation type="journal article" date="2021" name="Elife">
        <title>Chloroplast acquisition without the gene transfer in kleptoplastic sea slugs, Plakobranchus ocellatus.</title>
        <authorList>
            <person name="Maeda T."/>
            <person name="Takahashi S."/>
            <person name="Yoshida T."/>
            <person name="Shimamura S."/>
            <person name="Takaki Y."/>
            <person name="Nagai Y."/>
            <person name="Toyoda A."/>
            <person name="Suzuki Y."/>
            <person name="Arimoto A."/>
            <person name="Ishii H."/>
            <person name="Satoh N."/>
            <person name="Nishiyama T."/>
            <person name="Hasebe M."/>
            <person name="Maruyama T."/>
            <person name="Minagawa J."/>
            <person name="Obokata J."/>
            <person name="Shigenobu S."/>
        </authorList>
    </citation>
    <scope>NUCLEOTIDE SEQUENCE [LARGE SCALE GENOMIC DNA]</scope>
</reference>
<accession>A0AAV4BLP9</accession>
<proteinExistence type="predicted"/>
<organism evidence="1 2">
    <name type="scientific">Plakobranchus ocellatus</name>
    <dbReference type="NCBI Taxonomy" id="259542"/>
    <lineage>
        <taxon>Eukaryota</taxon>
        <taxon>Metazoa</taxon>
        <taxon>Spiralia</taxon>
        <taxon>Lophotrochozoa</taxon>
        <taxon>Mollusca</taxon>
        <taxon>Gastropoda</taxon>
        <taxon>Heterobranchia</taxon>
        <taxon>Euthyneura</taxon>
        <taxon>Panpulmonata</taxon>
        <taxon>Sacoglossa</taxon>
        <taxon>Placobranchoidea</taxon>
        <taxon>Plakobranchidae</taxon>
        <taxon>Plakobranchus</taxon>
    </lineage>
</organism>
<comment type="caution">
    <text evidence="1">The sequence shown here is derived from an EMBL/GenBank/DDBJ whole genome shotgun (WGS) entry which is preliminary data.</text>
</comment>
<dbReference type="Proteomes" id="UP000735302">
    <property type="component" value="Unassembled WGS sequence"/>
</dbReference>
<protein>
    <recommendedName>
        <fullName evidence="3">RUN domain-containing protein</fullName>
    </recommendedName>
</protein>